<organism evidence="11 12">
    <name type="scientific">Prunus yedoensis var. nudiflora</name>
    <dbReference type="NCBI Taxonomy" id="2094558"/>
    <lineage>
        <taxon>Eukaryota</taxon>
        <taxon>Viridiplantae</taxon>
        <taxon>Streptophyta</taxon>
        <taxon>Embryophyta</taxon>
        <taxon>Tracheophyta</taxon>
        <taxon>Spermatophyta</taxon>
        <taxon>Magnoliopsida</taxon>
        <taxon>eudicotyledons</taxon>
        <taxon>Gunneridae</taxon>
        <taxon>Pentapetalae</taxon>
        <taxon>rosids</taxon>
        <taxon>fabids</taxon>
        <taxon>Rosales</taxon>
        <taxon>Rosaceae</taxon>
        <taxon>Amygdaloideae</taxon>
        <taxon>Amygdaleae</taxon>
        <taxon>Prunus</taxon>
    </lineage>
</organism>
<feature type="transmembrane region" description="Helical" evidence="9">
    <location>
        <begin position="308"/>
        <end position="330"/>
    </location>
</feature>
<comment type="similarity">
    <text evidence="2 8">Belongs to the major facilitator superfamily. Sugar transporter (TC 2.A.1.1) family.</text>
</comment>
<dbReference type="InterPro" id="IPR050549">
    <property type="entry name" value="MFS_Trehalose_Transporter"/>
</dbReference>
<evidence type="ECO:0000256" key="8">
    <source>
        <dbReference type="RuleBase" id="RU003346"/>
    </source>
</evidence>
<dbReference type="OrthoDB" id="6133115at2759"/>
<dbReference type="PROSITE" id="PS50850">
    <property type="entry name" value="MFS"/>
    <property type="match status" value="1"/>
</dbReference>
<dbReference type="PROSITE" id="PS00216">
    <property type="entry name" value="SUGAR_TRANSPORT_1"/>
    <property type="match status" value="1"/>
</dbReference>
<feature type="transmembrane region" description="Helical" evidence="9">
    <location>
        <begin position="164"/>
        <end position="182"/>
    </location>
</feature>
<evidence type="ECO:0000256" key="2">
    <source>
        <dbReference type="ARBA" id="ARBA00010992"/>
    </source>
</evidence>
<dbReference type="GO" id="GO:0016020">
    <property type="term" value="C:membrane"/>
    <property type="evidence" value="ECO:0007669"/>
    <property type="project" value="UniProtKB-SubCell"/>
</dbReference>
<evidence type="ECO:0000256" key="4">
    <source>
        <dbReference type="ARBA" id="ARBA00022597"/>
    </source>
</evidence>
<evidence type="ECO:0000256" key="6">
    <source>
        <dbReference type="ARBA" id="ARBA00022989"/>
    </source>
</evidence>
<dbReference type="PANTHER" id="PTHR48021">
    <property type="match status" value="1"/>
</dbReference>
<dbReference type="GO" id="GO:0051119">
    <property type="term" value="F:sugar transmembrane transporter activity"/>
    <property type="evidence" value="ECO:0007669"/>
    <property type="project" value="InterPro"/>
</dbReference>
<dbReference type="InterPro" id="IPR044775">
    <property type="entry name" value="MFS_ERD6/Tret1-like"/>
</dbReference>
<dbReference type="Proteomes" id="UP000250321">
    <property type="component" value="Unassembled WGS sequence"/>
</dbReference>
<dbReference type="Gene3D" id="1.20.1250.20">
    <property type="entry name" value="MFS general substrate transporter like domains"/>
    <property type="match status" value="1"/>
</dbReference>
<name>A0A314UDR7_PRUYE</name>
<feature type="transmembrane region" description="Helical" evidence="9">
    <location>
        <begin position="246"/>
        <end position="269"/>
    </location>
</feature>
<keyword evidence="3 8" id="KW-0813">Transport</keyword>
<dbReference type="AlphaFoldDB" id="A0A314UDR7"/>
<feature type="transmembrane region" description="Helical" evidence="9">
    <location>
        <begin position="138"/>
        <end position="158"/>
    </location>
</feature>
<evidence type="ECO:0000313" key="12">
    <source>
        <dbReference type="Proteomes" id="UP000250321"/>
    </source>
</evidence>
<dbReference type="PANTHER" id="PTHR48021:SF13">
    <property type="entry name" value="SUGAR TRANSPORTER ERD6-LIKE 7"/>
    <property type="match status" value="1"/>
</dbReference>
<comment type="subcellular location">
    <subcellularLocation>
        <location evidence="1">Membrane</location>
        <topology evidence="1">Multi-pass membrane protein</topology>
    </subcellularLocation>
</comment>
<accession>A0A314UDR7</accession>
<gene>
    <name evidence="11" type="ORF">Pyn_31734</name>
</gene>
<keyword evidence="12" id="KW-1185">Reference proteome</keyword>
<feature type="transmembrane region" description="Helical" evidence="9">
    <location>
        <begin position="38"/>
        <end position="60"/>
    </location>
</feature>
<evidence type="ECO:0000256" key="7">
    <source>
        <dbReference type="ARBA" id="ARBA00023136"/>
    </source>
</evidence>
<feature type="transmembrane region" description="Helical" evidence="9">
    <location>
        <begin position="379"/>
        <end position="398"/>
    </location>
</feature>
<evidence type="ECO:0000313" key="11">
    <source>
        <dbReference type="EMBL" id="PQM34972.1"/>
    </source>
</evidence>
<reference evidence="11 12" key="1">
    <citation type="submission" date="2018-02" db="EMBL/GenBank/DDBJ databases">
        <title>Draft genome of wild Prunus yedoensis var. nudiflora.</title>
        <authorList>
            <person name="Baek S."/>
            <person name="Kim J.-H."/>
            <person name="Choi K."/>
            <person name="Kim G.-B."/>
            <person name="Cho A."/>
            <person name="Jang H."/>
            <person name="Shin C.-H."/>
            <person name="Yu H.-J."/>
            <person name="Mun J.-H."/>
        </authorList>
    </citation>
    <scope>NUCLEOTIDE SEQUENCE [LARGE SCALE GENOMIC DNA]</scope>
    <source>
        <strain evidence="12">cv. Jeju island</strain>
        <tissue evidence="11">Leaf</tissue>
    </source>
</reference>
<dbReference type="FunFam" id="1.20.1250.20:FF:000043">
    <property type="entry name" value="sugar transporter ERD6-like 6"/>
    <property type="match status" value="1"/>
</dbReference>
<keyword evidence="7 9" id="KW-0472">Membrane</keyword>
<proteinExistence type="inferred from homology"/>
<protein>
    <submittedName>
        <fullName evidence="11">Sugar transporter ERD6-like 7 isoform X1</fullName>
    </submittedName>
</protein>
<dbReference type="PRINTS" id="PR00171">
    <property type="entry name" value="SUGRTRNSPORT"/>
</dbReference>
<keyword evidence="5 9" id="KW-0812">Transmembrane</keyword>
<dbReference type="STRING" id="2094558.A0A314UDR7"/>
<feature type="transmembrane region" description="Helical" evidence="9">
    <location>
        <begin position="342"/>
        <end position="367"/>
    </location>
</feature>
<dbReference type="CDD" id="cd17358">
    <property type="entry name" value="MFS_GLUT6_8_Class3_like"/>
    <property type="match status" value="1"/>
</dbReference>
<keyword evidence="6 9" id="KW-1133">Transmembrane helix</keyword>
<evidence type="ECO:0000256" key="3">
    <source>
        <dbReference type="ARBA" id="ARBA00022448"/>
    </source>
</evidence>
<dbReference type="SUPFAM" id="SSF103473">
    <property type="entry name" value="MFS general substrate transporter"/>
    <property type="match status" value="1"/>
</dbReference>
<feature type="domain" description="Major facilitator superfamily (MFS) profile" evidence="10">
    <location>
        <begin position="1"/>
        <end position="432"/>
    </location>
</feature>
<dbReference type="EMBL" id="PJQY01003726">
    <property type="protein sequence ID" value="PQM34972.1"/>
    <property type="molecule type" value="Genomic_DNA"/>
</dbReference>
<feature type="transmembrane region" description="Helical" evidence="9">
    <location>
        <begin position="108"/>
        <end position="126"/>
    </location>
</feature>
<dbReference type="InterPro" id="IPR036259">
    <property type="entry name" value="MFS_trans_sf"/>
</dbReference>
<dbReference type="InterPro" id="IPR020846">
    <property type="entry name" value="MFS_dom"/>
</dbReference>
<dbReference type="NCBIfam" id="TIGR00879">
    <property type="entry name" value="SP"/>
    <property type="match status" value="1"/>
</dbReference>
<feature type="transmembrane region" description="Helical" evidence="9">
    <location>
        <begin position="410"/>
        <end position="428"/>
    </location>
</feature>
<evidence type="ECO:0000259" key="10">
    <source>
        <dbReference type="PROSITE" id="PS50850"/>
    </source>
</evidence>
<dbReference type="Pfam" id="PF00083">
    <property type="entry name" value="Sugar_tr"/>
    <property type="match status" value="1"/>
</dbReference>
<dbReference type="InterPro" id="IPR003663">
    <property type="entry name" value="Sugar/inositol_transpt"/>
</dbReference>
<feature type="transmembrane region" description="Helical" evidence="9">
    <location>
        <begin position="72"/>
        <end position="96"/>
    </location>
</feature>
<feature type="transmembrane region" description="Helical" evidence="9">
    <location>
        <begin position="281"/>
        <end position="301"/>
    </location>
</feature>
<comment type="caution">
    <text evidence="11">The sequence shown here is derived from an EMBL/GenBank/DDBJ whole genome shotgun (WGS) entry which is preliminary data.</text>
</comment>
<keyword evidence="4 11" id="KW-0762">Sugar transport</keyword>
<evidence type="ECO:0000256" key="9">
    <source>
        <dbReference type="SAM" id="Phobius"/>
    </source>
</evidence>
<evidence type="ECO:0000256" key="1">
    <source>
        <dbReference type="ARBA" id="ARBA00004141"/>
    </source>
</evidence>
<dbReference type="InterPro" id="IPR005829">
    <property type="entry name" value="Sugar_transporter_CS"/>
</dbReference>
<dbReference type="InterPro" id="IPR005828">
    <property type="entry name" value="MFS_sugar_transport-like"/>
</dbReference>
<evidence type="ECO:0000256" key="5">
    <source>
        <dbReference type="ARBA" id="ARBA00022692"/>
    </source>
</evidence>
<sequence>MAIKEDVESDLQEGITDPLMRVEKNLADGGSSRGGNQWMVYLSTFVAVCGSYEFGCCIGYSSPTQSAIREDLSLTLAEALRVSCAFCVAGWLAIYFSKEAWSLDIGRLANGYGMGAFSYVVPVFIAEIAPKNLRGRLTAINQLMICGGVSVSFIIGVLVSWRALALIGLIPCAVNIFGLFFIPESPRWLAKKGRHKEFEVALQKLRGKDADISHEAAEIQDYIETLDRLPKAKLLDLFQRRYSRSVIIGVGLMVCQQFGGINGVCFYVSDIFYQAGFSSSIGTITYAILQVVVTGIGAAVMDKAGRKPLILVSASGVVLGCLLTAVSFFLKVHELALTATPILAVTGILFYIGSFSIGMGAVPWVVMSEIFPINIKGQAGSLATLVNWFGAWLCSYTFNYLMSWSSYGTFILYAAINALAILFVTLMVPETKGKTLEQIQGAINK</sequence>